<dbReference type="AlphaFoldDB" id="A0A328DEX2"/>
<comment type="caution">
    <text evidence="1">The sequence shown here is derived from an EMBL/GenBank/DDBJ whole genome shotgun (WGS) entry which is preliminary data.</text>
</comment>
<name>A0A328DEX2_9ASTE</name>
<dbReference type="EMBL" id="NQVE01000150">
    <property type="protein sequence ID" value="RAL43996.1"/>
    <property type="molecule type" value="Genomic_DNA"/>
</dbReference>
<dbReference type="InterPro" id="IPR046960">
    <property type="entry name" value="PPR_At4g14850-like_plant"/>
</dbReference>
<dbReference type="PANTHER" id="PTHR47926:SF452">
    <property type="entry name" value="PENTATRICOPEPTIDE REPEAT-CONTAINING PROTEIN"/>
    <property type="match status" value="1"/>
</dbReference>
<evidence type="ECO:0000313" key="2">
    <source>
        <dbReference type="Proteomes" id="UP000249390"/>
    </source>
</evidence>
<gene>
    <name evidence="1" type="ORF">DM860_014133</name>
</gene>
<sequence length="155" mass="17004">MNSVSSEIHPPGQIKYKNNARGLCSGTGVIQPNESRKGGAISLQPCRVFTRGFVFKTMTKEHRLVPSDEHFGCVVDLLSRGRMLEEAFHLLNCVLLRENSFALGTFIAYCLANGNAKMGEQVGRRLLSIEPGSASAYDLVSNLYAGQAKWQGRRG</sequence>
<dbReference type="Proteomes" id="UP000249390">
    <property type="component" value="Unassembled WGS sequence"/>
</dbReference>
<evidence type="ECO:0000313" key="1">
    <source>
        <dbReference type="EMBL" id="RAL43996.1"/>
    </source>
</evidence>
<dbReference type="InterPro" id="IPR011990">
    <property type="entry name" value="TPR-like_helical_dom_sf"/>
</dbReference>
<dbReference type="PANTHER" id="PTHR47926">
    <property type="entry name" value="PENTATRICOPEPTIDE REPEAT-CONTAINING PROTEIN"/>
    <property type="match status" value="1"/>
</dbReference>
<reference evidence="1 2" key="1">
    <citation type="submission" date="2018-06" db="EMBL/GenBank/DDBJ databases">
        <title>The Genome of Cuscuta australis (Dodder) Provides Insight into the Evolution of Plant Parasitism.</title>
        <authorList>
            <person name="Liu H."/>
        </authorList>
    </citation>
    <scope>NUCLEOTIDE SEQUENCE [LARGE SCALE GENOMIC DNA]</scope>
    <source>
        <strain evidence="2">cv. Yunnan</strain>
        <tissue evidence="1">Vines</tissue>
    </source>
</reference>
<evidence type="ECO:0008006" key="3">
    <source>
        <dbReference type="Google" id="ProtNLM"/>
    </source>
</evidence>
<keyword evidence="2" id="KW-1185">Reference proteome</keyword>
<organism evidence="1 2">
    <name type="scientific">Cuscuta australis</name>
    <dbReference type="NCBI Taxonomy" id="267555"/>
    <lineage>
        <taxon>Eukaryota</taxon>
        <taxon>Viridiplantae</taxon>
        <taxon>Streptophyta</taxon>
        <taxon>Embryophyta</taxon>
        <taxon>Tracheophyta</taxon>
        <taxon>Spermatophyta</taxon>
        <taxon>Magnoliopsida</taxon>
        <taxon>eudicotyledons</taxon>
        <taxon>Gunneridae</taxon>
        <taxon>Pentapetalae</taxon>
        <taxon>asterids</taxon>
        <taxon>lamiids</taxon>
        <taxon>Solanales</taxon>
        <taxon>Convolvulaceae</taxon>
        <taxon>Cuscuteae</taxon>
        <taxon>Cuscuta</taxon>
        <taxon>Cuscuta subgen. Grammica</taxon>
        <taxon>Cuscuta sect. Cleistogrammica</taxon>
    </lineage>
</organism>
<protein>
    <recommendedName>
        <fullName evidence="3">Pentatricopeptide repeat-containing protein</fullName>
    </recommendedName>
</protein>
<proteinExistence type="predicted"/>
<accession>A0A328DEX2</accession>
<dbReference type="Gene3D" id="1.25.40.10">
    <property type="entry name" value="Tetratricopeptide repeat domain"/>
    <property type="match status" value="1"/>
</dbReference>
<dbReference type="GO" id="GO:0009451">
    <property type="term" value="P:RNA modification"/>
    <property type="evidence" value="ECO:0007669"/>
    <property type="project" value="InterPro"/>
</dbReference>
<dbReference type="GO" id="GO:0003723">
    <property type="term" value="F:RNA binding"/>
    <property type="evidence" value="ECO:0007669"/>
    <property type="project" value="InterPro"/>
</dbReference>